<evidence type="ECO:0000313" key="1">
    <source>
        <dbReference type="EMBL" id="KAA8644461.1"/>
    </source>
</evidence>
<dbReference type="EMBL" id="QUQM01000006">
    <property type="protein sequence ID" value="KAA8644461.1"/>
    <property type="molecule type" value="Genomic_DNA"/>
</dbReference>
<gene>
    <name evidence="1" type="ORF">ATNIH1004_008665</name>
</gene>
<comment type="caution">
    <text evidence="1">The sequence shown here is derived from an EMBL/GenBank/DDBJ whole genome shotgun (WGS) entry which is preliminary data.</text>
</comment>
<name>A0A5M9MC54_9EURO</name>
<accession>A0A5M9MC54</accession>
<proteinExistence type="predicted"/>
<reference evidence="1 2" key="1">
    <citation type="submission" date="2019-08" db="EMBL/GenBank/DDBJ databases">
        <title>The genome sequence of a newly discovered highly antifungal drug resistant Aspergillus species, Aspergillus tanneri NIH 1004.</title>
        <authorList>
            <person name="Mounaud S."/>
            <person name="Singh I."/>
            <person name="Joardar V."/>
            <person name="Pakala S."/>
            <person name="Pakala S."/>
            <person name="Venepally P."/>
            <person name="Chung J.K."/>
            <person name="Losada L."/>
            <person name="Nierman W.C."/>
        </authorList>
    </citation>
    <scope>NUCLEOTIDE SEQUENCE [LARGE SCALE GENOMIC DNA]</scope>
    <source>
        <strain evidence="1 2">NIH1004</strain>
    </source>
</reference>
<organism evidence="1 2">
    <name type="scientific">Aspergillus tanneri</name>
    <dbReference type="NCBI Taxonomy" id="1220188"/>
    <lineage>
        <taxon>Eukaryota</taxon>
        <taxon>Fungi</taxon>
        <taxon>Dikarya</taxon>
        <taxon>Ascomycota</taxon>
        <taxon>Pezizomycotina</taxon>
        <taxon>Eurotiomycetes</taxon>
        <taxon>Eurotiomycetidae</taxon>
        <taxon>Eurotiales</taxon>
        <taxon>Aspergillaceae</taxon>
        <taxon>Aspergillus</taxon>
        <taxon>Aspergillus subgen. Circumdati</taxon>
    </lineage>
</organism>
<evidence type="ECO:0000313" key="2">
    <source>
        <dbReference type="Proteomes" id="UP000324241"/>
    </source>
</evidence>
<dbReference type="AlphaFoldDB" id="A0A5M9MC54"/>
<protein>
    <submittedName>
        <fullName evidence="1">Uncharacterized protein</fullName>
    </submittedName>
</protein>
<dbReference type="OrthoDB" id="4507925at2759"/>
<sequence>MYGRAVPRNKVKLLGVIIDQGLQYRSHVDQAVKARSIGTKEAQKVTPPDTCLYLLSRLSAVTDYAASVWGVQGKISSFHHVCPQLSRVSRKLRPKAQCVTGMFRTVSIVIGEAEAAIESVNVRPRKQYSTTGFYVTPCHGRILSGGAVARRPPKGDSF</sequence>
<dbReference type="Proteomes" id="UP000324241">
    <property type="component" value="Unassembled WGS sequence"/>
</dbReference>
<dbReference type="RefSeq" id="XP_033423822.1">
    <property type="nucleotide sequence ID" value="XM_033573270.1"/>
</dbReference>
<dbReference type="GeneID" id="54331367"/>